<name>A0A1G4S5G1_9BACL</name>
<dbReference type="EMBL" id="FMTT01000023">
    <property type="protein sequence ID" value="SCW64268.1"/>
    <property type="molecule type" value="Genomic_DNA"/>
</dbReference>
<keyword evidence="2" id="KW-1185">Reference proteome</keyword>
<evidence type="ECO:0000313" key="2">
    <source>
        <dbReference type="Proteomes" id="UP000198601"/>
    </source>
</evidence>
<sequence length="56" mass="6633">MTDIQYRENHSEDYETFPCVWYAVGWSKELKRSKTLRKLLKLSLFSTGSLPLPHCK</sequence>
<accession>A0A1G4S5G1</accession>
<evidence type="ECO:0000313" key="1">
    <source>
        <dbReference type="EMBL" id="SCW64268.1"/>
    </source>
</evidence>
<dbReference type="AlphaFoldDB" id="A0A1G4S5G1"/>
<reference evidence="2" key="1">
    <citation type="submission" date="2016-10" db="EMBL/GenBank/DDBJ databases">
        <authorList>
            <person name="Varghese N."/>
            <person name="Submissions S."/>
        </authorList>
    </citation>
    <scope>NUCLEOTIDE SEQUENCE [LARGE SCALE GENOMIC DNA]</scope>
    <source>
        <strain evidence="2">CGMCC 1.8946</strain>
    </source>
</reference>
<dbReference type="Proteomes" id="UP000198601">
    <property type="component" value="Unassembled WGS sequence"/>
</dbReference>
<protein>
    <submittedName>
        <fullName evidence="1">Uncharacterized protein</fullName>
    </submittedName>
</protein>
<proteinExistence type="predicted"/>
<organism evidence="1 2">
    <name type="scientific">Paenibacillus tianmuensis</name>
    <dbReference type="NCBI Taxonomy" id="624147"/>
    <lineage>
        <taxon>Bacteria</taxon>
        <taxon>Bacillati</taxon>
        <taxon>Bacillota</taxon>
        <taxon>Bacilli</taxon>
        <taxon>Bacillales</taxon>
        <taxon>Paenibacillaceae</taxon>
        <taxon>Paenibacillus</taxon>
    </lineage>
</organism>
<gene>
    <name evidence="1" type="ORF">SAMN04487970_102320</name>
</gene>